<proteinExistence type="predicted"/>
<dbReference type="AlphaFoldDB" id="A0A226D841"/>
<feature type="region of interest" description="Disordered" evidence="1">
    <location>
        <begin position="1"/>
        <end position="34"/>
    </location>
</feature>
<gene>
    <name evidence="2" type="ORF">Fcan01_24319</name>
</gene>
<evidence type="ECO:0000313" key="2">
    <source>
        <dbReference type="EMBL" id="OXA41024.1"/>
    </source>
</evidence>
<dbReference type="Proteomes" id="UP000198287">
    <property type="component" value="Unassembled WGS sequence"/>
</dbReference>
<keyword evidence="3" id="KW-1185">Reference proteome</keyword>
<sequence>MQDSQAFSEVENSEEIPEQNPEEEESEVTHSPGVIDKKLARKQLKRRVIISSDETTDEEEVVTKRITFNDIAKSVKKQRTSEQKKKSYISSEYDEDYRTLSFYVNAKIIGDIKVRPYFNKFNYIWYVHFCKDNDNNMNPEITPTFMKVSGMELPHLIKIIQRQYDEFKSLKQTEIPLKLKKSPFGKITDYRQPEFWDKSHTDYIPSGYIGIRQFITLEGVRSLRLIMPKQNQSSAGCGRSLTLRCGLCKEFLATLKEYQVYFDTKPNGEESD</sequence>
<evidence type="ECO:0000313" key="3">
    <source>
        <dbReference type="Proteomes" id="UP000198287"/>
    </source>
</evidence>
<accession>A0A226D841</accession>
<comment type="caution">
    <text evidence="2">The sequence shown here is derived from an EMBL/GenBank/DDBJ whole genome shotgun (WGS) entry which is preliminary data.</text>
</comment>
<evidence type="ECO:0000256" key="1">
    <source>
        <dbReference type="SAM" id="MobiDB-lite"/>
    </source>
</evidence>
<feature type="compositionally biased region" description="Acidic residues" evidence="1">
    <location>
        <begin position="11"/>
        <end position="26"/>
    </location>
</feature>
<dbReference type="EMBL" id="LNIX01000031">
    <property type="protein sequence ID" value="OXA41024.1"/>
    <property type="molecule type" value="Genomic_DNA"/>
</dbReference>
<protein>
    <submittedName>
        <fullName evidence="2">Uncharacterized protein</fullName>
    </submittedName>
</protein>
<organism evidence="2 3">
    <name type="scientific">Folsomia candida</name>
    <name type="common">Springtail</name>
    <dbReference type="NCBI Taxonomy" id="158441"/>
    <lineage>
        <taxon>Eukaryota</taxon>
        <taxon>Metazoa</taxon>
        <taxon>Ecdysozoa</taxon>
        <taxon>Arthropoda</taxon>
        <taxon>Hexapoda</taxon>
        <taxon>Collembola</taxon>
        <taxon>Entomobryomorpha</taxon>
        <taxon>Isotomoidea</taxon>
        <taxon>Isotomidae</taxon>
        <taxon>Proisotominae</taxon>
        <taxon>Folsomia</taxon>
    </lineage>
</organism>
<reference evidence="2 3" key="1">
    <citation type="submission" date="2015-12" db="EMBL/GenBank/DDBJ databases">
        <title>The genome of Folsomia candida.</title>
        <authorList>
            <person name="Faddeeva A."/>
            <person name="Derks M.F."/>
            <person name="Anvar Y."/>
            <person name="Smit S."/>
            <person name="Van Straalen N."/>
            <person name="Roelofs D."/>
        </authorList>
    </citation>
    <scope>NUCLEOTIDE SEQUENCE [LARGE SCALE GENOMIC DNA]</scope>
    <source>
        <strain evidence="2 3">VU population</strain>
        <tissue evidence="2">Whole body</tissue>
    </source>
</reference>
<name>A0A226D841_FOLCA</name>